<dbReference type="OMA" id="INDFQPR"/>
<protein>
    <submittedName>
        <fullName evidence="1">Uncharacterized protein</fullName>
    </submittedName>
</protein>
<evidence type="ECO:0000313" key="1">
    <source>
        <dbReference type="EMBL" id="CAD8102157.1"/>
    </source>
</evidence>
<dbReference type="AlphaFoldDB" id="A0A8S1PG82"/>
<accession>A0A8S1PG82</accession>
<dbReference type="Proteomes" id="UP000688137">
    <property type="component" value="Unassembled WGS sequence"/>
</dbReference>
<proteinExistence type="predicted"/>
<comment type="caution">
    <text evidence="1">The sequence shown here is derived from an EMBL/GenBank/DDBJ whole genome shotgun (WGS) entry which is preliminary data.</text>
</comment>
<dbReference type="EMBL" id="CAJJDM010000120">
    <property type="protein sequence ID" value="CAD8102157.1"/>
    <property type="molecule type" value="Genomic_DNA"/>
</dbReference>
<organism evidence="1 2">
    <name type="scientific">Paramecium primaurelia</name>
    <dbReference type="NCBI Taxonomy" id="5886"/>
    <lineage>
        <taxon>Eukaryota</taxon>
        <taxon>Sar</taxon>
        <taxon>Alveolata</taxon>
        <taxon>Ciliophora</taxon>
        <taxon>Intramacronucleata</taxon>
        <taxon>Oligohymenophorea</taxon>
        <taxon>Peniculida</taxon>
        <taxon>Parameciidae</taxon>
        <taxon>Paramecium</taxon>
    </lineage>
</organism>
<reference evidence="1" key="1">
    <citation type="submission" date="2021-01" db="EMBL/GenBank/DDBJ databases">
        <authorList>
            <consortium name="Genoscope - CEA"/>
            <person name="William W."/>
        </authorList>
    </citation>
    <scope>NUCLEOTIDE SEQUENCE</scope>
</reference>
<name>A0A8S1PG82_PARPR</name>
<sequence>MNNYYQFINQIQIPKQQLNIQTTPEVINFNANSNTYMNKIKCQTQLTKENKIEQHIKIYKDQSTQYELITQDQTTQCTQLSQHEEQFMQLVQSKVTYTNDLLLQMESVDINDFQPRQAISIQQSIQSSSTLMTYFQENNNKIYEQLLANQNQNFINVLSQLTNNKTLNDLKIQIQQYLDLLILINQGLIVQNFRKEYSIVGQLSFNENCFEQQSPGWLLTPTIKITDSQNFSSDSLIINK</sequence>
<keyword evidence="2" id="KW-1185">Reference proteome</keyword>
<gene>
    <name evidence="1" type="ORF">PPRIM_AZ9-3.1.T1170157</name>
</gene>
<evidence type="ECO:0000313" key="2">
    <source>
        <dbReference type="Proteomes" id="UP000688137"/>
    </source>
</evidence>